<evidence type="ECO:0008006" key="3">
    <source>
        <dbReference type="Google" id="ProtNLM"/>
    </source>
</evidence>
<protein>
    <recommendedName>
        <fullName evidence="3">Type I-U CRISPR-associated protein Csx17</fullName>
    </recommendedName>
</protein>
<evidence type="ECO:0000313" key="1">
    <source>
        <dbReference type="EMBL" id="GLR85278.1"/>
    </source>
</evidence>
<keyword evidence="2" id="KW-1185">Reference proteome</keyword>
<dbReference type="EMBL" id="BSOW01000005">
    <property type="protein sequence ID" value="GLR85278.1"/>
    <property type="molecule type" value="Genomic_DNA"/>
</dbReference>
<dbReference type="Pfam" id="PF18163">
    <property type="entry name" value="LD_cluster2"/>
    <property type="match status" value="1"/>
</dbReference>
<comment type="caution">
    <text evidence="1">The sequence shown here is derived from an EMBL/GenBank/DDBJ whole genome shotgun (WGS) entry which is preliminary data.</text>
</comment>
<dbReference type="Proteomes" id="UP001156905">
    <property type="component" value="Unassembled WGS sequence"/>
</dbReference>
<organism evidence="1 2">
    <name type="scientific">Bradyrhizobium iriomotense</name>
    <dbReference type="NCBI Taxonomy" id="441950"/>
    <lineage>
        <taxon>Bacteria</taxon>
        <taxon>Pseudomonadati</taxon>
        <taxon>Pseudomonadota</taxon>
        <taxon>Alphaproteobacteria</taxon>
        <taxon>Hyphomicrobiales</taxon>
        <taxon>Nitrobacteraceae</taxon>
        <taxon>Bradyrhizobium</taxon>
    </lineage>
</organism>
<dbReference type="InterPro" id="IPR041160">
    <property type="entry name" value="LD_cluster2"/>
</dbReference>
<gene>
    <name evidence="1" type="ORF">GCM10007857_19880</name>
</gene>
<sequence length="461" mass="50176">MLEAKLAARPLVLVDAIEARVIRLFPYLGNAVTLRWRAAIAAAESMDAAWIERKKKWEAEDAAFVIEAALLEALRYQHEHRRLLRSIAKNEVALGTPPEALTFAHLPTSTTRVWYPDPPLGREELDRLQPTGAAKIDLTTPLSELARWKRPAGIQTVAVSLSTAPDTDLYGGSPEHLATFADDLVLYLLIAGLRVAYGGVLGLDALQQGAIAGDDINYVERLLAMVRSHSLLLSGVAGKPPVPIENWVAWPIHCRFGDAELRNYGQEATLKDLPAPPGLDVTAQELNANSNGFVPPDTPARRYAWARSLTYMRACMQGGTSARIAMGGRLKGYQGLWPGVLEEGIIALRAGEPLYLLGLFGGAARLLIDALRGEPREELTSAWLSALPGSDELRHEYGRRGHKVQTPEDLAIELKERGTVGLSAVLNNGLSEDENSELVSSDDPQRIVALILSGLRNKLAP</sequence>
<name>A0ABQ6AUP2_9BRAD</name>
<evidence type="ECO:0000313" key="2">
    <source>
        <dbReference type="Proteomes" id="UP001156905"/>
    </source>
</evidence>
<proteinExistence type="predicted"/>
<reference evidence="2" key="1">
    <citation type="journal article" date="2019" name="Int. J. Syst. Evol. Microbiol.">
        <title>The Global Catalogue of Microorganisms (GCM) 10K type strain sequencing project: providing services to taxonomists for standard genome sequencing and annotation.</title>
        <authorList>
            <consortium name="The Broad Institute Genomics Platform"/>
            <consortium name="The Broad Institute Genome Sequencing Center for Infectious Disease"/>
            <person name="Wu L."/>
            <person name="Ma J."/>
        </authorList>
    </citation>
    <scope>NUCLEOTIDE SEQUENCE [LARGE SCALE GENOMIC DNA]</scope>
    <source>
        <strain evidence="2">NBRC 102520</strain>
    </source>
</reference>
<accession>A0ABQ6AUP2</accession>